<gene>
    <name evidence="1" type="ORF">pqer_cds_363</name>
</gene>
<evidence type="ECO:0000313" key="1">
    <source>
        <dbReference type="EMBL" id="AVK74785.1"/>
    </source>
</evidence>
<organism evidence="1">
    <name type="scientific">Pandoravirus quercus</name>
    <dbReference type="NCBI Taxonomy" id="2107709"/>
    <lineage>
        <taxon>Viruses</taxon>
        <taxon>Pandoravirus</taxon>
    </lineage>
</organism>
<sequence>MTDTHTAVFHSRHGSFTRHKALYAAMTYPRTSHAVDEHDPIEICTYTCSDHNVPTLYSCQKIARESDELRATNVAHVTTEIVDDIARYWDDYGACRVDGFDVRAPYGVLLRMRREPSPDVATSGRIGVVDISSARA</sequence>
<name>A0A2U7U8S5_9VIRU</name>
<reference evidence="1" key="1">
    <citation type="journal article" date="2018" name="Nat. Commun.">
        <title>Diversity and evolution of the emerging Pandoraviridae family.</title>
        <authorList>
            <person name="Legendre M."/>
            <person name="Fabre E."/>
            <person name="Poirot O."/>
            <person name="Jeudy S."/>
            <person name="Lartigue A."/>
            <person name="Alempic J.M."/>
            <person name="Beucher L."/>
            <person name="Philippe N."/>
            <person name="Bertaux L."/>
            <person name="Christo-Foroux E."/>
            <person name="Labadie K."/>
            <person name="Coute Y."/>
            <person name="Abergel C."/>
            <person name="Claverie J.M."/>
        </authorList>
    </citation>
    <scope>NUCLEOTIDE SEQUENCE [LARGE SCALE GENOMIC DNA]</scope>
    <source>
        <strain evidence="1">Quercus</strain>
    </source>
</reference>
<dbReference type="Proteomes" id="UP000248852">
    <property type="component" value="Segment"/>
</dbReference>
<protein>
    <submittedName>
        <fullName evidence="1">Uncharacterized protein</fullName>
    </submittedName>
</protein>
<dbReference type="RefSeq" id="YP_009483054.1">
    <property type="nucleotide sequence ID" value="NC_037667.1"/>
</dbReference>
<dbReference type="GeneID" id="36843926"/>
<proteinExistence type="predicted"/>
<dbReference type="EMBL" id="MG011689">
    <property type="protein sequence ID" value="AVK74785.1"/>
    <property type="molecule type" value="Genomic_DNA"/>
</dbReference>
<dbReference type="KEGG" id="vg:36843926"/>
<accession>A0A2U7U8S5</accession>